<evidence type="ECO:0000313" key="2">
    <source>
        <dbReference type="EMBL" id="KEZ88789.1"/>
    </source>
</evidence>
<dbReference type="SMART" id="SM00260">
    <property type="entry name" value="CheW"/>
    <property type="match status" value="1"/>
</dbReference>
<dbReference type="AlphaFoldDB" id="A0A084JIK5"/>
<name>A0A084JIK5_9CLOT</name>
<dbReference type="SUPFAM" id="SSF50341">
    <property type="entry name" value="CheW-like"/>
    <property type="match status" value="1"/>
</dbReference>
<dbReference type="GO" id="GO:0006935">
    <property type="term" value="P:chemotaxis"/>
    <property type="evidence" value="ECO:0007669"/>
    <property type="project" value="InterPro"/>
</dbReference>
<dbReference type="GO" id="GO:0007165">
    <property type="term" value="P:signal transduction"/>
    <property type="evidence" value="ECO:0007669"/>
    <property type="project" value="InterPro"/>
</dbReference>
<sequence length="132" mass="14871">MQVVVFTIGDEEFAVETSKVQGINGLMKITKVPKAEKYIKGLINLRGSILSVLDINLLLGMNISDENNNNIIVLELDGEQVGITVDHVEEVMNVEEDMIKRVHEDKNKPFIKGLINLENRILTMIDIDKLLQ</sequence>
<feature type="domain" description="CheW-like" evidence="1">
    <location>
        <begin position="1"/>
        <end position="132"/>
    </location>
</feature>
<proteinExistence type="predicted"/>
<dbReference type="InterPro" id="IPR036061">
    <property type="entry name" value="CheW-like_dom_sf"/>
</dbReference>
<evidence type="ECO:0000313" key="3">
    <source>
        <dbReference type="Proteomes" id="UP000028542"/>
    </source>
</evidence>
<dbReference type="Gene3D" id="2.40.50.180">
    <property type="entry name" value="CheA-289, Domain 4"/>
    <property type="match status" value="1"/>
</dbReference>
<dbReference type="Proteomes" id="UP000028542">
    <property type="component" value="Unassembled WGS sequence"/>
</dbReference>
<dbReference type="Gene3D" id="2.30.30.40">
    <property type="entry name" value="SH3 Domains"/>
    <property type="match status" value="1"/>
</dbReference>
<gene>
    <name evidence="2" type="ORF">IO99_01090</name>
</gene>
<dbReference type="PROSITE" id="PS50851">
    <property type="entry name" value="CHEW"/>
    <property type="match status" value="1"/>
</dbReference>
<dbReference type="PANTHER" id="PTHR22617">
    <property type="entry name" value="CHEMOTAXIS SENSOR HISTIDINE KINASE-RELATED"/>
    <property type="match status" value="1"/>
</dbReference>
<dbReference type="PANTHER" id="PTHR22617:SF23">
    <property type="entry name" value="CHEMOTAXIS PROTEIN CHEW"/>
    <property type="match status" value="1"/>
</dbReference>
<accession>A0A084JIK5</accession>
<dbReference type="STRING" id="318464.IO99_01090"/>
<dbReference type="InterPro" id="IPR002545">
    <property type="entry name" value="CheW-lke_dom"/>
</dbReference>
<comment type="caution">
    <text evidence="2">The sequence shown here is derived from an EMBL/GenBank/DDBJ whole genome shotgun (WGS) entry which is preliminary data.</text>
</comment>
<dbReference type="GO" id="GO:0005829">
    <property type="term" value="C:cytosol"/>
    <property type="evidence" value="ECO:0007669"/>
    <property type="project" value="TreeGrafter"/>
</dbReference>
<dbReference type="RefSeq" id="WP_035129203.1">
    <property type="nucleotide sequence ID" value="NZ_JPMD01000001.1"/>
</dbReference>
<dbReference type="eggNOG" id="COG0835">
    <property type="taxonomic scope" value="Bacteria"/>
</dbReference>
<dbReference type="Pfam" id="PF01584">
    <property type="entry name" value="CheW"/>
    <property type="match status" value="1"/>
</dbReference>
<reference evidence="2 3" key="1">
    <citation type="submission" date="2014-07" db="EMBL/GenBank/DDBJ databases">
        <title>Draft genome of Clostridium sulfidigenes 113A isolated from sediments associated with methane hydrate from Krishna Godavari basin.</title>
        <authorList>
            <person name="Honkalas V.S."/>
            <person name="Dabir A.P."/>
            <person name="Arora P."/>
            <person name="Dhakephalkar P.K."/>
        </authorList>
    </citation>
    <scope>NUCLEOTIDE SEQUENCE [LARGE SCALE GENOMIC DNA]</scope>
    <source>
        <strain evidence="2 3">113A</strain>
    </source>
</reference>
<evidence type="ECO:0000259" key="1">
    <source>
        <dbReference type="PROSITE" id="PS50851"/>
    </source>
</evidence>
<dbReference type="InterPro" id="IPR039315">
    <property type="entry name" value="CheW"/>
</dbReference>
<protein>
    <submittedName>
        <fullName evidence="2">Chemotaxis protein CheW</fullName>
    </submittedName>
</protein>
<organism evidence="2 3">
    <name type="scientific">Clostridium sulfidigenes</name>
    <dbReference type="NCBI Taxonomy" id="318464"/>
    <lineage>
        <taxon>Bacteria</taxon>
        <taxon>Bacillati</taxon>
        <taxon>Bacillota</taxon>
        <taxon>Clostridia</taxon>
        <taxon>Eubacteriales</taxon>
        <taxon>Clostridiaceae</taxon>
        <taxon>Clostridium</taxon>
    </lineage>
</organism>
<dbReference type="EMBL" id="JPMD01000001">
    <property type="protein sequence ID" value="KEZ88789.1"/>
    <property type="molecule type" value="Genomic_DNA"/>
</dbReference>
<keyword evidence="3" id="KW-1185">Reference proteome</keyword>